<accession>A0A8S9P2K9</accession>
<dbReference type="Pfam" id="PF20167">
    <property type="entry name" value="Transposase_32"/>
    <property type="match status" value="1"/>
</dbReference>
<comment type="caution">
    <text evidence="3">The sequence shown here is derived from an EMBL/GenBank/DDBJ whole genome shotgun (WGS) entry which is preliminary data.</text>
</comment>
<evidence type="ECO:0000256" key="1">
    <source>
        <dbReference type="SAM" id="MobiDB-lite"/>
    </source>
</evidence>
<dbReference type="Proteomes" id="UP000712600">
    <property type="component" value="Unassembled WGS sequence"/>
</dbReference>
<reference evidence="3" key="1">
    <citation type="submission" date="2019-12" db="EMBL/GenBank/DDBJ databases">
        <title>Genome sequencing and annotation of Brassica cretica.</title>
        <authorList>
            <person name="Studholme D.J."/>
            <person name="Sarris P."/>
        </authorList>
    </citation>
    <scope>NUCLEOTIDE SEQUENCE</scope>
    <source>
        <strain evidence="3">PFS-109/04</strain>
        <tissue evidence="3">Leaf</tissue>
    </source>
</reference>
<sequence length="429" mass="48582">MYHHLQLGPSRLEYQYGSAHHTPLKCHSHSAPFQLLVQSCLHQPSSSRSKSLRKKKTASINEIFPDHLPNSTEEDRDAKVVADREDEEQRSQHDMQDQLEAKGEDEAQQDEENCPDPMETLGELEFVYEELELRVEIHRARHQACMAATPTLRKPLLRPFDATFYLSAANQSYTLDILYEFYANLANMIKHDGTTWVFVRKHMYEFSPGIINSIFKTPCQEADFPRMLWTTENLDDAVSTIIGGKKNGWGNLSMLDVTPTMNILFKFCVFNWMPTANRSTLTIDRLKFIHMLTEGRPFDFGVMVFDQIYDLGQQAVSGKANKLLFPYLIQHVLETQHPIPVRGVDADPIAPVNMVLDLKQGLPKKPSGTGSAQYSLNKDMGRYHRLLDTIVGRAARGVYGELSTLGDSSSNDEVGEAGAEDHDSLSDEF</sequence>
<feature type="compositionally biased region" description="Basic and acidic residues" evidence="1">
    <location>
        <begin position="76"/>
        <end position="105"/>
    </location>
</feature>
<proteinExistence type="predicted"/>
<feature type="region of interest" description="Disordered" evidence="1">
    <location>
        <begin position="44"/>
        <end position="118"/>
    </location>
</feature>
<protein>
    <recommendedName>
        <fullName evidence="2">Putative plant transposon protein domain-containing protein</fullName>
    </recommendedName>
</protein>
<dbReference type="AlphaFoldDB" id="A0A8S9P2K9"/>
<name>A0A8S9P2K9_BRACR</name>
<evidence type="ECO:0000313" key="4">
    <source>
        <dbReference type="Proteomes" id="UP000712600"/>
    </source>
</evidence>
<feature type="region of interest" description="Disordered" evidence="1">
    <location>
        <begin position="404"/>
        <end position="429"/>
    </location>
</feature>
<gene>
    <name evidence="3" type="ORF">F2Q69_00005649</name>
</gene>
<dbReference type="InterPro" id="IPR046796">
    <property type="entry name" value="Transposase_32_dom"/>
</dbReference>
<feature type="domain" description="Putative plant transposon protein" evidence="2">
    <location>
        <begin position="171"/>
        <end position="337"/>
    </location>
</feature>
<evidence type="ECO:0000313" key="3">
    <source>
        <dbReference type="EMBL" id="KAF3507712.1"/>
    </source>
</evidence>
<dbReference type="EMBL" id="QGKX02001521">
    <property type="protein sequence ID" value="KAF3507712.1"/>
    <property type="molecule type" value="Genomic_DNA"/>
</dbReference>
<evidence type="ECO:0000259" key="2">
    <source>
        <dbReference type="Pfam" id="PF20167"/>
    </source>
</evidence>
<organism evidence="3 4">
    <name type="scientific">Brassica cretica</name>
    <name type="common">Mustard</name>
    <dbReference type="NCBI Taxonomy" id="69181"/>
    <lineage>
        <taxon>Eukaryota</taxon>
        <taxon>Viridiplantae</taxon>
        <taxon>Streptophyta</taxon>
        <taxon>Embryophyta</taxon>
        <taxon>Tracheophyta</taxon>
        <taxon>Spermatophyta</taxon>
        <taxon>Magnoliopsida</taxon>
        <taxon>eudicotyledons</taxon>
        <taxon>Gunneridae</taxon>
        <taxon>Pentapetalae</taxon>
        <taxon>rosids</taxon>
        <taxon>malvids</taxon>
        <taxon>Brassicales</taxon>
        <taxon>Brassicaceae</taxon>
        <taxon>Brassiceae</taxon>
        <taxon>Brassica</taxon>
    </lineage>
</organism>
<feature type="compositionally biased region" description="Basic and acidic residues" evidence="1">
    <location>
        <begin position="419"/>
        <end position="429"/>
    </location>
</feature>